<feature type="domain" description="Glutaredoxin" evidence="2">
    <location>
        <begin position="53"/>
        <end position="109"/>
    </location>
</feature>
<dbReference type="CDD" id="cd02976">
    <property type="entry name" value="NrdH"/>
    <property type="match status" value="1"/>
</dbReference>
<dbReference type="RefSeq" id="WP_071360185.1">
    <property type="nucleotide sequence ID" value="NZ_JRYB01000001.1"/>
</dbReference>
<feature type="transmembrane region" description="Helical" evidence="1">
    <location>
        <begin position="12"/>
        <end position="33"/>
    </location>
</feature>
<dbReference type="GO" id="GO:0045454">
    <property type="term" value="P:cell redox homeostasis"/>
    <property type="evidence" value="ECO:0007669"/>
    <property type="project" value="TreeGrafter"/>
</dbReference>
<keyword evidence="1" id="KW-0472">Membrane</keyword>
<dbReference type="EMBL" id="JRYB01000001">
    <property type="protein sequence ID" value="OIJ41094.1"/>
    <property type="molecule type" value="Genomic_DNA"/>
</dbReference>
<sequence>MPAKRVKTILSYVLILAAGLGIGSGVPYVVNLLKPAYATGDYSAYYPDKQSNVVLYGTSSCTYCIQARAYLRERNIAFIDRNISDSDQSYRELAQLGGKGVPVILVGERMLTGFNQDHLEAALAAAGRIARP</sequence>
<proteinExistence type="predicted"/>
<evidence type="ECO:0000259" key="2">
    <source>
        <dbReference type="Pfam" id="PF00462"/>
    </source>
</evidence>
<dbReference type="AlphaFoldDB" id="A0A1S2N8X6"/>
<name>A0A1S2N8X6_9BURK</name>
<dbReference type="InterPro" id="IPR051548">
    <property type="entry name" value="Grx-like_ET"/>
</dbReference>
<organism evidence="3 4">
    <name type="scientific">Massilia timonae</name>
    <dbReference type="NCBI Taxonomy" id="47229"/>
    <lineage>
        <taxon>Bacteria</taxon>
        <taxon>Pseudomonadati</taxon>
        <taxon>Pseudomonadota</taxon>
        <taxon>Betaproteobacteria</taxon>
        <taxon>Burkholderiales</taxon>
        <taxon>Oxalobacteraceae</taxon>
        <taxon>Telluria group</taxon>
        <taxon>Massilia</taxon>
    </lineage>
</organism>
<evidence type="ECO:0000313" key="3">
    <source>
        <dbReference type="EMBL" id="OIJ41094.1"/>
    </source>
</evidence>
<keyword evidence="1" id="KW-1133">Transmembrane helix</keyword>
<dbReference type="Proteomes" id="UP000180246">
    <property type="component" value="Unassembled WGS sequence"/>
</dbReference>
<dbReference type="PANTHER" id="PTHR34386:SF1">
    <property type="entry name" value="GLUTAREDOXIN-LIKE PROTEIN NRDH"/>
    <property type="match status" value="1"/>
</dbReference>
<accession>A0A1S2N8X6</accession>
<dbReference type="SUPFAM" id="SSF52833">
    <property type="entry name" value="Thioredoxin-like"/>
    <property type="match status" value="1"/>
</dbReference>
<comment type="caution">
    <text evidence="3">The sequence shown here is derived from an EMBL/GenBank/DDBJ whole genome shotgun (WGS) entry which is preliminary data.</text>
</comment>
<protein>
    <recommendedName>
        <fullName evidence="2">Glutaredoxin domain-containing protein</fullName>
    </recommendedName>
</protein>
<gene>
    <name evidence="3" type="ORF">LO55_321</name>
</gene>
<dbReference type="Gene3D" id="3.40.30.10">
    <property type="entry name" value="Glutaredoxin"/>
    <property type="match status" value="1"/>
</dbReference>
<dbReference type="GO" id="GO:0009055">
    <property type="term" value="F:electron transfer activity"/>
    <property type="evidence" value="ECO:0007669"/>
    <property type="project" value="TreeGrafter"/>
</dbReference>
<dbReference type="Pfam" id="PF00462">
    <property type="entry name" value="Glutaredoxin"/>
    <property type="match status" value="1"/>
</dbReference>
<evidence type="ECO:0000313" key="4">
    <source>
        <dbReference type="Proteomes" id="UP000180246"/>
    </source>
</evidence>
<reference evidence="3 4" key="1">
    <citation type="submission" date="2014-10" db="EMBL/GenBank/DDBJ databases">
        <authorList>
            <person name="Seo M.-J."/>
            <person name="Seok Y.J."/>
            <person name="Cha I.-T."/>
        </authorList>
    </citation>
    <scope>NUCLEOTIDE SEQUENCE [LARGE SCALE GENOMIC DNA]</scope>
    <source>
        <strain evidence="3 4">NEU</strain>
    </source>
</reference>
<dbReference type="InterPro" id="IPR036249">
    <property type="entry name" value="Thioredoxin-like_sf"/>
</dbReference>
<dbReference type="PROSITE" id="PS51354">
    <property type="entry name" value="GLUTAREDOXIN_2"/>
    <property type="match status" value="1"/>
</dbReference>
<dbReference type="InterPro" id="IPR002109">
    <property type="entry name" value="Glutaredoxin"/>
</dbReference>
<dbReference type="PANTHER" id="PTHR34386">
    <property type="entry name" value="GLUTAREDOXIN"/>
    <property type="match status" value="1"/>
</dbReference>
<keyword evidence="1" id="KW-0812">Transmembrane</keyword>
<evidence type="ECO:0000256" key="1">
    <source>
        <dbReference type="SAM" id="Phobius"/>
    </source>
</evidence>